<evidence type="ECO:0000256" key="6">
    <source>
        <dbReference type="ARBA" id="ARBA00022975"/>
    </source>
</evidence>
<dbReference type="UniPathway" id="UPA00070">
    <property type="reaction ID" value="UER00119"/>
</dbReference>
<comment type="pathway">
    <text evidence="1 7">Pyrimidine metabolism; UMP biosynthesis via de novo pathway; UMP from orotate: step 1/2.</text>
</comment>
<dbReference type="EC" id="2.4.2.10" evidence="2 7"/>
<dbReference type="PANTHER" id="PTHR19278">
    <property type="entry name" value="OROTATE PHOSPHORIBOSYLTRANSFERASE"/>
    <property type="match status" value="1"/>
</dbReference>
<feature type="binding site" evidence="7">
    <location>
        <position position="120"/>
    </location>
    <ligand>
        <name>orotate</name>
        <dbReference type="ChEBI" id="CHEBI:30839"/>
    </ligand>
</feature>
<dbReference type="InterPro" id="IPR029057">
    <property type="entry name" value="PRTase-like"/>
</dbReference>
<feature type="binding site" evidence="7">
    <location>
        <position position="148"/>
    </location>
    <ligand>
        <name>orotate</name>
        <dbReference type="ChEBI" id="CHEBI:30839"/>
    </ligand>
</feature>
<organism evidence="9 10">
    <name type="scientific">Henriciella barbarensis</name>
    <dbReference type="NCBI Taxonomy" id="86342"/>
    <lineage>
        <taxon>Bacteria</taxon>
        <taxon>Pseudomonadati</taxon>
        <taxon>Pseudomonadota</taxon>
        <taxon>Alphaproteobacteria</taxon>
        <taxon>Hyphomonadales</taxon>
        <taxon>Hyphomonadaceae</taxon>
        <taxon>Henriciella</taxon>
    </lineage>
</organism>
<reference evidence="9 10" key="1">
    <citation type="submission" date="2018-08" db="EMBL/GenBank/DDBJ databases">
        <title>Henriciella mobilis sp. nov., isolated from seawater.</title>
        <authorList>
            <person name="Cheng H."/>
            <person name="Wu Y.-H."/>
            <person name="Xu X.-W."/>
            <person name="Guo L.-L."/>
        </authorList>
    </citation>
    <scope>NUCLEOTIDE SEQUENCE [LARGE SCALE GENOMIC DNA]</scope>
    <source>
        <strain evidence="9 10">CCUG66934</strain>
    </source>
</reference>
<keyword evidence="3 7" id="KW-0328">Glycosyltransferase</keyword>
<evidence type="ECO:0000256" key="5">
    <source>
        <dbReference type="ARBA" id="ARBA00022842"/>
    </source>
</evidence>
<evidence type="ECO:0000256" key="4">
    <source>
        <dbReference type="ARBA" id="ARBA00022679"/>
    </source>
</evidence>
<keyword evidence="4 7" id="KW-0808">Transferase</keyword>
<evidence type="ECO:0000256" key="1">
    <source>
        <dbReference type="ARBA" id="ARBA00004889"/>
    </source>
</evidence>
<accession>A0A399QQP3</accession>
<dbReference type="InterPro" id="IPR023031">
    <property type="entry name" value="OPRT"/>
</dbReference>
<gene>
    <name evidence="7" type="primary">pyrE</name>
    <name evidence="9" type="ORF">D1224_15935</name>
</gene>
<evidence type="ECO:0000313" key="10">
    <source>
        <dbReference type="Proteomes" id="UP000265431"/>
    </source>
</evidence>
<dbReference type="EMBL" id="QWGB01000014">
    <property type="protein sequence ID" value="RIJ20594.1"/>
    <property type="molecule type" value="Genomic_DNA"/>
</dbReference>
<comment type="similarity">
    <text evidence="7">Belongs to the purine/pyrimidine phosphoribosyltransferase family. PyrE subfamily.</text>
</comment>
<evidence type="ECO:0000256" key="2">
    <source>
        <dbReference type="ARBA" id="ARBA00011971"/>
    </source>
</evidence>
<dbReference type="GO" id="GO:0000287">
    <property type="term" value="F:magnesium ion binding"/>
    <property type="evidence" value="ECO:0007669"/>
    <property type="project" value="UniProtKB-UniRule"/>
</dbReference>
<comment type="subunit">
    <text evidence="7">Homodimer.</text>
</comment>
<feature type="binding site" evidence="7">
    <location>
        <position position="93"/>
    </location>
    <ligand>
        <name>5-phospho-alpha-D-ribose 1-diphosphate</name>
        <dbReference type="ChEBI" id="CHEBI:58017"/>
        <note>ligand shared between dimeric partners</note>
    </ligand>
</feature>
<keyword evidence="6 7" id="KW-0665">Pyrimidine biosynthesis</keyword>
<dbReference type="InterPro" id="IPR000836">
    <property type="entry name" value="PRTase_dom"/>
</dbReference>
<dbReference type="Gene3D" id="3.40.50.2020">
    <property type="match status" value="1"/>
</dbReference>
<feature type="binding site" description="in other chain" evidence="7">
    <location>
        <begin position="116"/>
        <end position="124"/>
    </location>
    <ligand>
        <name>5-phospho-alpha-D-ribose 1-diphosphate</name>
        <dbReference type="ChEBI" id="CHEBI:58017"/>
        <note>ligand shared between dimeric partners</note>
    </ligand>
</feature>
<evidence type="ECO:0000259" key="8">
    <source>
        <dbReference type="Pfam" id="PF00156"/>
    </source>
</evidence>
<dbReference type="InterPro" id="IPR006273">
    <property type="entry name" value="Orotate_PRibTrfase_bac"/>
</dbReference>
<sequence length="193" mass="20652">MTNDEVLDCFREAGALLEGHFILSSGRRSPVFLQKALVFSQPELAERLCKALAKKVTETFGKIDVVAGPAVGGIIPGYELARQLGCRSIFAERVDGELQFRRGFSITEGEKILIAEDIVTTGLSFRETVIALGKLPGEVVGGSCVIDRSNGRADVGCKLVSLAQVDFPDYDPGNLPDHLKAIPPVKPGSRGLA</sequence>
<dbReference type="PANTHER" id="PTHR19278:SF9">
    <property type="entry name" value="URIDINE 5'-MONOPHOSPHATE SYNTHASE"/>
    <property type="match status" value="1"/>
</dbReference>
<protein>
    <recommendedName>
        <fullName evidence="2 7">Orotate phosphoribosyltransferase</fullName>
        <shortName evidence="7">OPRT</shortName>
        <shortName evidence="7">OPRTase</shortName>
        <ecNumber evidence="2 7">2.4.2.10</ecNumber>
    </recommendedName>
</protein>
<evidence type="ECO:0000256" key="7">
    <source>
        <dbReference type="HAMAP-Rule" id="MF_01208"/>
    </source>
</evidence>
<dbReference type="CDD" id="cd06223">
    <property type="entry name" value="PRTases_typeI"/>
    <property type="match status" value="1"/>
</dbReference>
<dbReference type="SUPFAM" id="SSF53271">
    <property type="entry name" value="PRTase-like"/>
    <property type="match status" value="1"/>
</dbReference>
<name>A0A399QQP3_9PROT</name>
<keyword evidence="10" id="KW-1185">Reference proteome</keyword>
<dbReference type="GO" id="GO:0044205">
    <property type="term" value="P:'de novo' UMP biosynthetic process"/>
    <property type="evidence" value="ECO:0007669"/>
    <property type="project" value="UniProtKB-UniRule"/>
</dbReference>
<comment type="catalytic activity">
    <reaction evidence="7">
        <text>orotidine 5'-phosphate + diphosphate = orotate + 5-phospho-alpha-D-ribose 1-diphosphate</text>
        <dbReference type="Rhea" id="RHEA:10380"/>
        <dbReference type="ChEBI" id="CHEBI:30839"/>
        <dbReference type="ChEBI" id="CHEBI:33019"/>
        <dbReference type="ChEBI" id="CHEBI:57538"/>
        <dbReference type="ChEBI" id="CHEBI:58017"/>
        <dbReference type="EC" id="2.4.2.10"/>
    </reaction>
</comment>
<dbReference type="GO" id="GO:0019856">
    <property type="term" value="P:pyrimidine nucleobase biosynthetic process"/>
    <property type="evidence" value="ECO:0007669"/>
    <property type="project" value="InterPro"/>
</dbReference>
<dbReference type="AlphaFoldDB" id="A0A399QQP3"/>
<dbReference type="NCBIfam" id="TIGR01367">
    <property type="entry name" value="pyrE_Therm"/>
    <property type="match status" value="1"/>
</dbReference>
<dbReference type="OrthoDB" id="9802134at2"/>
<comment type="caution">
    <text evidence="7">Lacks conserved residue(s) required for the propagation of feature annotation.</text>
</comment>
<dbReference type="GO" id="GO:0004588">
    <property type="term" value="F:orotate phosphoribosyltransferase activity"/>
    <property type="evidence" value="ECO:0007669"/>
    <property type="project" value="UniProtKB-UniRule"/>
</dbReference>
<comment type="caution">
    <text evidence="9">The sequence shown here is derived from an EMBL/GenBank/DDBJ whole genome shotgun (WGS) entry which is preliminary data.</text>
</comment>
<feature type="domain" description="Phosphoribosyltransferase" evidence="8">
    <location>
        <begin position="45"/>
        <end position="155"/>
    </location>
</feature>
<dbReference type="RefSeq" id="WP_119380911.1">
    <property type="nucleotide sequence ID" value="NZ_QWGB01000014.1"/>
</dbReference>
<dbReference type="Proteomes" id="UP000265431">
    <property type="component" value="Unassembled WGS sequence"/>
</dbReference>
<comment type="cofactor">
    <cofactor evidence="7">
        <name>Mg(2+)</name>
        <dbReference type="ChEBI" id="CHEBI:18420"/>
    </cofactor>
</comment>
<dbReference type="HAMAP" id="MF_01208">
    <property type="entry name" value="PyrE"/>
    <property type="match status" value="1"/>
</dbReference>
<proteinExistence type="inferred from homology"/>
<evidence type="ECO:0000313" key="9">
    <source>
        <dbReference type="EMBL" id="RIJ20594.1"/>
    </source>
</evidence>
<dbReference type="Pfam" id="PF00156">
    <property type="entry name" value="Pribosyltran"/>
    <property type="match status" value="1"/>
</dbReference>
<keyword evidence="5 7" id="KW-0460">Magnesium</keyword>
<evidence type="ECO:0000256" key="3">
    <source>
        <dbReference type="ARBA" id="ARBA00022676"/>
    </source>
</evidence>
<comment type="function">
    <text evidence="7">Catalyzes the transfer of a ribosyl phosphate group from 5-phosphoribose 1-diphosphate to orotate, leading to the formation of orotidine monophosphate (OMP).</text>
</comment>